<gene>
    <name evidence="2" type="ORF">Pmar_PMAR009048</name>
</gene>
<dbReference type="InParanoid" id="C5LKW7"/>
<dbReference type="RefSeq" id="XP_002769908.1">
    <property type="nucleotide sequence ID" value="XM_002769862.1"/>
</dbReference>
<feature type="compositionally biased region" description="Polar residues" evidence="1">
    <location>
        <begin position="19"/>
        <end position="28"/>
    </location>
</feature>
<organism evidence="3">
    <name type="scientific">Perkinsus marinus (strain ATCC 50983 / TXsc)</name>
    <dbReference type="NCBI Taxonomy" id="423536"/>
    <lineage>
        <taxon>Eukaryota</taxon>
        <taxon>Sar</taxon>
        <taxon>Alveolata</taxon>
        <taxon>Perkinsozoa</taxon>
        <taxon>Perkinsea</taxon>
        <taxon>Perkinsida</taxon>
        <taxon>Perkinsidae</taxon>
        <taxon>Perkinsus</taxon>
    </lineage>
</organism>
<dbReference type="AlphaFoldDB" id="C5LKW7"/>
<protein>
    <submittedName>
        <fullName evidence="2">Uncharacterized protein</fullName>
    </submittedName>
</protein>
<dbReference type="Proteomes" id="UP000007800">
    <property type="component" value="Unassembled WGS sequence"/>
</dbReference>
<feature type="compositionally biased region" description="Polar residues" evidence="1">
    <location>
        <begin position="52"/>
        <end position="64"/>
    </location>
</feature>
<proteinExistence type="predicted"/>
<name>C5LKW7_PERM5</name>
<reference evidence="2 3" key="1">
    <citation type="submission" date="2008-07" db="EMBL/GenBank/DDBJ databases">
        <authorList>
            <person name="El-Sayed N."/>
            <person name="Caler E."/>
            <person name="Inman J."/>
            <person name="Amedeo P."/>
            <person name="Hass B."/>
            <person name="Wortman J."/>
        </authorList>
    </citation>
    <scope>NUCLEOTIDE SEQUENCE [LARGE SCALE GENOMIC DNA]</scope>
    <source>
        <strain evidence="3">ATCC 50983 / TXsc</strain>
    </source>
</reference>
<dbReference type="GeneID" id="9047870"/>
<feature type="compositionally biased region" description="Basic and acidic residues" evidence="1">
    <location>
        <begin position="1"/>
        <end position="12"/>
    </location>
</feature>
<evidence type="ECO:0000256" key="1">
    <source>
        <dbReference type="SAM" id="MobiDB-lite"/>
    </source>
</evidence>
<feature type="region of interest" description="Disordered" evidence="1">
    <location>
        <begin position="1"/>
        <end position="64"/>
    </location>
</feature>
<evidence type="ECO:0000313" key="3">
    <source>
        <dbReference type="Proteomes" id="UP000007800"/>
    </source>
</evidence>
<sequence length="64" mass="6977">MKEAEKIAKNPVEEDSAVNEISASQVSTPEPPEPVPTEAPEEESKEKPPELFNSQNVSLDLSMP</sequence>
<evidence type="ECO:0000313" key="2">
    <source>
        <dbReference type="EMBL" id="EER02626.1"/>
    </source>
</evidence>
<keyword evidence="3" id="KW-1185">Reference proteome</keyword>
<dbReference type="EMBL" id="GG683001">
    <property type="protein sequence ID" value="EER02626.1"/>
    <property type="molecule type" value="Genomic_DNA"/>
</dbReference>
<accession>C5LKW7</accession>